<dbReference type="HOGENOM" id="CLU_3085017_0_0_11"/>
<dbReference type="AlphaFoldDB" id="D7CBI3"/>
<dbReference type="EMBL" id="CP002047">
    <property type="protein sequence ID" value="ADI12860.1"/>
    <property type="molecule type" value="Genomic_DNA"/>
</dbReference>
<proteinExistence type="predicted"/>
<dbReference type="PATRIC" id="fig|749414.3.peg.10025"/>
<sequence>MARNHADGLLVSAWTADTRRSGSAAAAHHGPCPVGGLAAGLGIPVRRPVRHR</sequence>
<reference evidence="2 3" key="1">
    <citation type="journal article" date="2010" name="J. Bacteriol.">
        <title>Genome sequence of the milbemycin-producing bacterium Streptomyces bingchenggensis.</title>
        <authorList>
            <person name="Wang X.J."/>
            <person name="Yan Y.J."/>
            <person name="Zhang B."/>
            <person name="An J."/>
            <person name="Wang J.J."/>
            <person name="Tian J."/>
            <person name="Jiang L."/>
            <person name="Chen Y.H."/>
            <person name="Huang S.X."/>
            <person name="Yin M."/>
            <person name="Zhang J."/>
            <person name="Gao A.L."/>
            <person name="Liu C.X."/>
            <person name="Zhu Z.X."/>
            <person name="Xiang W.S."/>
        </authorList>
    </citation>
    <scope>NUCLEOTIDE SEQUENCE [LARGE SCALE GENOMIC DNA]</scope>
    <source>
        <strain evidence="2 3">BCW-1</strain>
    </source>
</reference>
<accession>D7CBI3</accession>
<dbReference type="KEGG" id="sbh:SBI_09742"/>
<dbReference type="Proteomes" id="UP000000377">
    <property type="component" value="Chromosome"/>
</dbReference>
<evidence type="ECO:0000313" key="2">
    <source>
        <dbReference type="EMBL" id="ADI12860.1"/>
    </source>
</evidence>
<gene>
    <name evidence="2" type="ordered locus">SBI_09742</name>
</gene>
<protein>
    <submittedName>
        <fullName evidence="2">Uncharacterized protein</fullName>
    </submittedName>
</protein>
<name>D7CBI3_STRBB</name>
<keyword evidence="3" id="KW-1185">Reference proteome</keyword>
<evidence type="ECO:0000313" key="3">
    <source>
        <dbReference type="Proteomes" id="UP000000377"/>
    </source>
</evidence>
<feature type="region of interest" description="Disordered" evidence="1">
    <location>
        <begin position="22"/>
        <end position="52"/>
    </location>
</feature>
<evidence type="ECO:0000256" key="1">
    <source>
        <dbReference type="SAM" id="MobiDB-lite"/>
    </source>
</evidence>
<organism evidence="2 3">
    <name type="scientific">Streptomyces bingchenggensis (strain BCW-1)</name>
    <dbReference type="NCBI Taxonomy" id="749414"/>
    <lineage>
        <taxon>Bacteria</taxon>
        <taxon>Bacillati</taxon>
        <taxon>Actinomycetota</taxon>
        <taxon>Actinomycetes</taxon>
        <taxon>Kitasatosporales</taxon>
        <taxon>Streptomycetaceae</taxon>
        <taxon>Streptomyces</taxon>
    </lineage>
</organism>